<feature type="region of interest" description="Disordered" evidence="1">
    <location>
        <begin position="105"/>
        <end position="169"/>
    </location>
</feature>
<organism evidence="2 3">
    <name type="scientific">Saxophila tyrrhenica</name>
    <dbReference type="NCBI Taxonomy" id="1690608"/>
    <lineage>
        <taxon>Eukaryota</taxon>
        <taxon>Fungi</taxon>
        <taxon>Dikarya</taxon>
        <taxon>Ascomycota</taxon>
        <taxon>Pezizomycotina</taxon>
        <taxon>Dothideomycetes</taxon>
        <taxon>Dothideomycetidae</taxon>
        <taxon>Mycosphaerellales</taxon>
        <taxon>Extremaceae</taxon>
        <taxon>Saxophila</taxon>
    </lineage>
</organism>
<dbReference type="EMBL" id="JAVRRT010000003">
    <property type="protein sequence ID" value="KAK5173291.1"/>
    <property type="molecule type" value="Genomic_DNA"/>
</dbReference>
<dbReference type="GeneID" id="89923319"/>
<reference evidence="2 3" key="1">
    <citation type="submission" date="2023-08" db="EMBL/GenBank/DDBJ databases">
        <title>Black Yeasts Isolated from many extreme environments.</title>
        <authorList>
            <person name="Coleine C."/>
            <person name="Stajich J.E."/>
            <person name="Selbmann L."/>
        </authorList>
    </citation>
    <scope>NUCLEOTIDE SEQUENCE [LARGE SCALE GENOMIC DNA]</scope>
    <source>
        <strain evidence="2 3">CCFEE 5935</strain>
    </source>
</reference>
<evidence type="ECO:0000313" key="3">
    <source>
        <dbReference type="Proteomes" id="UP001337655"/>
    </source>
</evidence>
<dbReference type="AlphaFoldDB" id="A0AAV9PLS2"/>
<accession>A0AAV9PLS2</accession>
<sequence length="196" mass="21707">MPLAVEFKMLHFLVGFRRDHALPPLTGVSLEGKLEPDVIPDASEEVEKKRLDLRPNELQKQRQAHFQQQRLEVQRRWQPLQQLRDDAPTFAASSWCKAIGFQLPPPGPQQAMHSAPAPPPAASIESRGSTPTSAVTKTAVPRAWATTRTAATNAASISGGGDRRYDTEQYKTVGGSDDRYLMELQPAEREIAQKVS</sequence>
<name>A0AAV9PLS2_9PEZI</name>
<keyword evidence="3" id="KW-1185">Reference proteome</keyword>
<dbReference type="RefSeq" id="XP_064661986.1">
    <property type="nucleotide sequence ID" value="XM_064799231.1"/>
</dbReference>
<comment type="caution">
    <text evidence="2">The sequence shown here is derived from an EMBL/GenBank/DDBJ whole genome shotgun (WGS) entry which is preliminary data.</text>
</comment>
<gene>
    <name evidence="2" type="ORF">LTR77_001972</name>
</gene>
<evidence type="ECO:0000313" key="2">
    <source>
        <dbReference type="EMBL" id="KAK5173291.1"/>
    </source>
</evidence>
<dbReference type="Proteomes" id="UP001337655">
    <property type="component" value="Unassembled WGS sequence"/>
</dbReference>
<feature type="compositionally biased region" description="Low complexity" evidence="1">
    <location>
        <begin position="138"/>
        <end position="155"/>
    </location>
</feature>
<protein>
    <submittedName>
        <fullName evidence="2">Uncharacterized protein</fullName>
    </submittedName>
</protein>
<feature type="compositionally biased region" description="Polar residues" evidence="1">
    <location>
        <begin position="126"/>
        <end position="136"/>
    </location>
</feature>
<evidence type="ECO:0000256" key="1">
    <source>
        <dbReference type="SAM" id="MobiDB-lite"/>
    </source>
</evidence>
<proteinExistence type="predicted"/>